<evidence type="ECO:0000256" key="2">
    <source>
        <dbReference type="ARBA" id="ARBA00022679"/>
    </source>
</evidence>
<accession>A0A1G9SEE9</accession>
<evidence type="ECO:0000313" key="3">
    <source>
        <dbReference type="EMBL" id="SDM33697.1"/>
    </source>
</evidence>
<protein>
    <submittedName>
        <fullName evidence="3">ADP-heptose:LPS heptosyltransferase</fullName>
    </submittedName>
</protein>
<dbReference type="Pfam" id="PF01075">
    <property type="entry name" value="Glyco_transf_9"/>
    <property type="match status" value="1"/>
</dbReference>
<name>A0A1G9SEE9_9SPHI</name>
<gene>
    <name evidence="3" type="ORF">SAMN05421820_103567</name>
</gene>
<dbReference type="PANTHER" id="PTHR30160">
    <property type="entry name" value="TETRAACYLDISACCHARIDE 4'-KINASE-RELATED"/>
    <property type="match status" value="1"/>
</dbReference>
<dbReference type="InterPro" id="IPR002201">
    <property type="entry name" value="Glyco_trans_9"/>
</dbReference>
<evidence type="ECO:0000256" key="1">
    <source>
        <dbReference type="ARBA" id="ARBA00022676"/>
    </source>
</evidence>
<dbReference type="PANTHER" id="PTHR30160:SF1">
    <property type="entry name" value="LIPOPOLYSACCHARIDE 1,2-N-ACETYLGLUCOSAMINETRANSFERASE-RELATED"/>
    <property type="match status" value="1"/>
</dbReference>
<dbReference type="AlphaFoldDB" id="A0A1G9SEE9"/>
<dbReference type="CDD" id="cd03789">
    <property type="entry name" value="GT9_LPS_heptosyltransferase"/>
    <property type="match status" value="1"/>
</dbReference>
<dbReference type="SUPFAM" id="SSF53756">
    <property type="entry name" value="UDP-Glycosyltransferase/glycogen phosphorylase"/>
    <property type="match status" value="1"/>
</dbReference>
<proteinExistence type="predicted"/>
<keyword evidence="2 3" id="KW-0808">Transferase</keyword>
<dbReference type="EMBL" id="FNGY01000003">
    <property type="protein sequence ID" value="SDM33697.1"/>
    <property type="molecule type" value="Genomic_DNA"/>
</dbReference>
<sequence>MKFSKKEIKKIGIFRALQLGDLLCSIPAMRSLRAAYPNAKIYFIGLPETEAVIKRLSHYLDDFIPFPGYPGLPEQPFDEENFHCFLAKIQAINFDLILQMQGNSNLLNQLIKSFNTRYLAGFCRDRSDQNDCFLSYPDDGPEIQRQLSLVEHLGIPLSGDELEFPLFPADHQHLEQLRLPIGPGAYVCIHPGSKGSWKQWPSIYFACIANYCADLGFKVLLTGSLHEMQLVQHVADLMKTKPIICAGKTTLGSLAVLIKQAAAVISNATEISEIATALDTPSMYISMDKEPFRWGKSDQRLNRIIDWNSHPDFRIVHQEVVSLFGELQLFHKSV</sequence>
<evidence type="ECO:0000313" key="4">
    <source>
        <dbReference type="Proteomes" id="UP000183200"/>
    </source>
</evidence>
<organism evidence="3 4">
    <name type="scientific">Pedobacter steynii</name>
    <dbReference type="NCBI Taxonomy" id="430522"/>
    <lineage>
        <taxon>Bacteria</taxon>
        <taxon>Pseudomonadati</taxon>
        <taxon>Bacteroidota</taxon>
        <taxon>Sphingobacteriia</taxon>
        <taxon>Sphingobacteriales</taxon>
        <taxon>Sphingobacteriaceae</taxon>
        <taxon>Pedobacter</taxon>
    </lineage>
</organism>
<dbReference type="GO" id="GO:0008713">
    <property type="term" value="F:ADP-heptose-lipopolysaccharide heptosyltransferase activity"/>
    <property type="evidence" value="ECO:0007669"/>
    <property type="project" value="TreeGrafter"/>
</dbReference>
<keyword evidence="1" id="KW-0328">Glycosyltransferase</keyword>
<dbReference type="GO" id="GO:0009244">
    <property type="term" value="P:lipopolysaccharide core region biosynthetic process"/>
    <property type="evidence" value="ECO:0007669"/>
    <property type="project" value="TreeGrafter"/>
</dbReference>
<dbReference type="InterPro" id="IPR051199">
    <property type="entry name" value="LPS_LOS_Heptosyltrfase"/>
</dbReference>
<dbReference type="RefSeq" id="WP_074606406.1">
    <property type="nucleotide sequence ID" value="NZ_FNGY01000003.1"/>
</dbReference>
<keyword evidence="4" id="KW-1185">Reference proteome</keyword>
<dbReference type="Gene3D" id="3.40.50.2000">
    <property type="entry name" value="Glycogen Phosphorylase B"/>
    <property type="match status" value="2"/>
</dbReference>
<dbReference type="GO" id="GO:0005829">
    <property type="term" value="C:cytosol"/>
    <property type="evidence" value="ECO:0007669"/>
    <property type="project" value="TreeGrafter"/>
</dbReference>
<dbReference type="OrthoDB" id="9797795at2"/>
<reference evidence="4" key="1">
    <citation type="submission" date="2016-10" db="EMBL/GenBank/DDBJ databases">
        <authorList>
            <person name="Varghese N."/>
            <person name="Submissions S."/>
        </authorList>
    </citation>
    <scope>NUCLEOTIDE SEQUENCE [LARGE SCALE GENOMIC DNA]</scope>
    <source>
        <strain evidence="4">DSM 19110</strain>
    </source>
</reference>
<dbReference type="Proteomes" id="UP000183200">
    <property type="component" value="Unassembled WGS sequence"/>
</dbReference>